<dbReference type="EMBL" id="BAABIP010000017">
    <property type="protein sequence ID" value="GAA4769654.1"/>
    <property type="molecule type" value="Genomic_DNA"/>
</dbReference>
<evidence type="ECO:0000313" key="2">
    <source>
        <dbReference type="Proteomes" id="UP001500141"/>
    </source>
</evidence>
<comment type="caution">
    <text evidence="1">The sequence shown here is derived from an EMBL/GenBank/DDBJ whole genome shotgun (WGS) entry which is preliminary data.</text>
</comment>
<keyword evidence="2" id="KW-1185">Reference proteome</keyword>
<evidence type="ECO:0000313" key="1">
    <source>
        <dbReference type="EMBL" id="GAA4769654.1"/>
    </source>
</evidence>
<evidence type="ECO:0008006" key="3">
    <source>
        <dbReference type="Google" id="ProtNLM"/>
    </source>
</evidence>
<sequence>MPLSNVEIINSSNKIFVKSDENGLFQIEANVNDKVMFYLKDYIQKTIEITKDNLSKNIEVFLNKKAIELTEVEVIRGPSMKIDVSYNALKMEKIAKEQLSPKVTGVYTGEIQNGADFIALGKGAYKLVGKLFSNKDKESYKKVIPFKNFIQNKFSDDYLSKNLKLENDELELFFAFCEEDKNYQLLNEKSDPLELLQFLIKKRNEFK</sequence>
<organism evidence="1 2">
    <name type="scientific">Flavobacterium hankyongi</name>
    <dbReference type="NCBI Taxonomy" id="1176532"/>
    <lineage>
        <taxon>Bacteria</taxon>
        <taxon>Pseudomonadati</taxon>
        <taxon>Bacteroidota</taxon>
        <taxon>Flavobacteriia</taxon>
        <taxon>Flavobacteriales</taxon>
        <taxon>Flavobacteriaceae</taxon>
        <taxon>Flavobacterium</taxon>
    </lineage>
</organism>
<proteinExistence type="predicted"/>
<reference evidence="2" key="1">
    <citation type="journal article" date="2019" name="Int. J. Syst. Evol. Microbiol.">
        <title>The Global Catalogue of Microorganisms (GCM) 10K type strain sequencing project: providing services to taxonomists for standard genome sequencing and annotation.</title>
        <authorList>
            <consortium name="The Broad Institute Genomics Platform"/>
            <consortium name="The Broad Institute Genome Sequencing Center for Infectious Disease"/>
            <person name="Wu L."/>
            <person name="Ma J."/>
        </authorList>
    </citation>
    <scope>NUCLEOTIDE SEQUENCE [LARGE SCALE GENOMIC DNA]</scope>
    <source>
        <strain evidence="2">JCM 18198</strain>
    </source>
</reference>
<protein>
    <recommendedName>
        <fullName evidence="3">Carboxypeptidase-like regulatory domain-containing protein</fullName>
    </recommendedName>
</protein>
<accession>A0ABP8ZYX5</accession>
<name>A0ABP8ZYX5_9FLAO</name>
<gene>
    <name evidence="1" type="ORF">GCM10023230_19630</name>
</gene>
<dbReference type="Proteomes" id="UP001500141">
    <property type="component" value="Unassembled WGS sequence"/>
</dbReference>